<protein>
    <submittedName>
        <fullName evidence="1">Uncharacterized protein</fullName>
    </submittedName>
</protein>
<proteinExistence type="predicted"/>
<name>A2EWH7_TRIV3</name>
<sequence length="480" mass="52907">MITLLFTVLTYSDEVCLVGTQANKDLCPTRLTNRMTFSEVPDSILQTATTFVICGEVTQTNQGDVSSTATSPVVSLILRSSQLAKTQNSEMPLLTFTSMQDTRQKILLSDVSDSTKAKCAFINIDFLQGQTRLFSFLDLTFVGSLCTNTVTTASLVVERTLNTDICSITCWQILQSQPSAQVSIILNSENEIENAASSSASFSVNFRASVSILNAHQFKEIILSQGSTNIDLTVVSTNDIEFTITGILYFDDCSIDVYFGNVITTPAIFNFVSTRAYTKTTFPRIKFETTSDTTISINGEWTLAKDSIQSMIDSRLKAIIAHQTKLILQTSSFRPQITHTAGNLTFQLGTSTCLIPQQLIERSTTDCFLIFTPSGSLNFAKGITLSTTKTQLEFTNPQEFTLTIGTIDTTQLGSFTYFPFKFKMYRSSIGRISFPTIQLTNVETPLLTASNYIIIDPDVATFPTLTQNEVQRMTPDAAQS</sequence>
<accession>A2EWH7</accession>
<dbReference type="VEuPathDB" id="TrichDB:TVAG_325760"/>
<dbReference type="InParanoid" id="A2EWH7"/>
<dbReference type="Proteomes" id="UP000001542">
    <property type="component" value="Unassembled WGS sequence"/>
</dbReference>
<gene>
    <name evidence="1" type="ORF">TVAG_325760</name>
</gene>
<dbReference type="EMBL" id="DS113518">
    <property type="protein sequence ID" value="EAY03004.1"/>
    <property type="molecule type" value="Genomic_DNA"/>
</dbReference>
<evidence type="ECO:0000313" key="2">
    <source>
        <dbReference type="Proteomes" id="UP000001542"/>
    </source>
</evidence>
<evidence type="ECO:0000313" key="1">
    <source>
        <dbReference type="EMBL" id="EAY03004.1"/>
    </source>
</evidence>
<keyword evidence="2" id="KW-1185">Reference proteome</keyword>
<dbReference type="AlphaFoldDB" id="A2EWH7"/>
<reference evidence="1" key="2">
    <citation type="journal article" date="2007" name="Science">
        <title>Draft genome sequence of the sexually transmitted pathogen Trichomonas vaginalis.</title>
        <authorList>
            <person name="Carlton J.M."/>
            <person name="Hirt R.P."/>
            <person name="Silva J.C."/>
            <person name="Delcher A.L."/>
            <person name="Schatz M."/>
            <person name="Zhao Q."/>
            <person name="Wortman J.R."/>
            <person name="Bidwell S.L."/>
            <person name="Alsmark U.C.M."/>
            <person name="Besteiro S."/>
            <person name="Sicheritz-Ponten T."/>
            <person name="Noel C.J."/>
            <person name="Dacks J.B."/>
            <person name="Foster P.G."/>
            <person name="Simillion C."/>
            <person name="Van de Peer Y."/>
            <person name="Miranda-Saavedra D."/>
            <person name="Barton G.J."/>
            <person name="Westrop G.D."/>
            <person name="Mueller S."/>
            <person name="Dessi D."/>
            <person name="Fiori P.L."/>
            <person name="Ren Q."/>
            <person name="Paulsen I."/>
            <person name="Zhang H."/>
            <person name="Bastida-Corcuera F.D."/>
            <person name="Simoes-Barbosa A."/>
            <person name="Brown M.T."/>
            <person name="Hayes R.D."/>
            <person name="Mukherjee M."/>
            <person name="Okumura C.Y."/>
            <person name="Schneider R."/>
            <person name="Smith A.J."/>
            <person name="Vanacova S."/>
            <person name="Villalvazo M."/>
            <person name="Haas B.J."/>
            <person name="Pertea M."/>
            <person name="Feldblyum T.V."/>
            <person name="Utterback T.R."/>
            <person name="Shu C.L."/>
            <person name="Osoegawa K."/>
            <person name="de Jong P.J."/>
            <person name="Hrdy I."/>
            <person name="Horvathova L."/>
            <person name="Zubacova Z."/>
            <person name="Dolezal P."/>
            <person name="Malik S.B."/>
            <person name="Logsdon J.M. Jr."/>
            <person name="Henze K."/>
            <person name="Gupta A."/>
            <person name="Wang C.C."/>
            <person name="Dunne R.L."/>
            <person name="Upcroft J.A."/>
            <person name="Upcroft P."/>
            <person name="White O."/>
            <person name="Salzberg S.L."/>
            <person name="Tang P."/>
            <person name="Chiu C.-H."/>
            <person name="Lee Y.-S."/>
            <person name="Embley T.M."/>
            <person name="Coombs G.H."/>
            <person name="Mottram J.C."/>
            <person name="Tachezy J."/>
            <person name="Fraser-Liggett C.M."/>
            <person name="Johnson P.J."/>
        </authorList>
    </citation>
    <scope>NUCLEOTIDE SEQUENCE [LARGE SCALE GENOMIC DNA]</scope>
    <source>
        <strain evidence="1">G3</strain>
    </source>
</reference>
<organism evidence="1 2">
    <name type="scientific">Trichomonas vaginalis (strain ATCC PRA-98 / G3)</name>
    <dbReference type="NCBI Taxonomy" id="412133"/>
    <lineage>
        <taxon>Eukaryota</taxon>
        <taxon>Metamonada</taxon>
        <taxon>Parabasalia</taxon>
        <taxon>Trichomonadida</taxon>
        <taxon>Trichomonadidae</taxon>
        <taxon>Trichomonas</taxon>
    </lineage>
</organism>
<reference evidence="1" key="1">
    <citation type="submission" date="2006-10" db="EMBL/GenBank/DDBJ databases">
        <authorList>
            <person name="Amadeo P."/>
            <person name="Zhao Q."/>
            <person name="Wortman J."/>
            <person name="Fraser-Liggett C."/>
            <person name="Carlton J."/>
        </authorList>
    </citation>
    <scope>NUCLEOTIDE SEQUENCE</scope>
    <source>
        <strain evidence="1">G3</strain>
    </source>
</reference>